<dbReference type="AlphaFoldDB" id="A0A8S0VYT3"/>
<name>A0A8S0VYT3_CYCAE</name>
<protein>
    <submittedName>
        <fullName evidence="1">Uncharacterized protein</fullName>
    </submittedName>
</protein>
<dbReference type="EMBL" id="CACVBS010000059">
    <property type="protein sequence ID" value="CAA7267324.1"/>
    <property type="molecule type" value="Genomic_DNA"/>
</dbReference>
<comment type="caution">
    <text evidence="1">The sequence shown here is derived from an EMBL/GenBank/DDBJ whole genome shotgun (WGS) entry which is preliminary data.</text>
</comment>
<keyword evidence="2" id="KW-1185">Reference proteome</keyword>
<evidence type="ECO:0000313" key="1">
    <source>
        <dbReference type="EMBL" id="CAA7267324.1"/>
    </source>
</evidence>
<organism evidence="1 2">
    <name type="scientific">Cyclocybe aegerita</name>
    <name type="common">Black poplar mushroom</name>
    <name type="synonym">Agrocybe aegerita</name>
    <dbReference type="NCBI Taxonomy" id="1973307"/>
    <lineage>
        <taxon>Eukaryota</taxon>
        <taxon>Fungi</taxon>
        <taxon>Dikarya</taxon>
        <taxon>Basidiomycota</taxon>
        <taxon>Agaricomycotina</taxon>
        <taxon>Agaricomycetes</taxon>
        <taxon>Agaricomycetidae</taxon>
        <taxon>Agaricales</taxon>
        <taxon>Agaricineae</taxon>
        <taxon>Bolbitiaceae</taxon>
        <taxon>Cyclocybe</taxon>
    </lineage>
</organism>
<evidence type="ECO:0000313" key="2">
    <source>
        <dbReference type="Proteomes" id="UP000467700"/>
    </source>
</evidence>
<proteinExistence type="predicted"/>
<reference evidence="1 2" key="1">
    <citation type="submission" date="2020-01" db="EMBL/GenBank/DDBJ databases">
        <authorList>
            <person name="Gupta K D."/>
        </authorList>
    </citation>
    <scope>NUCLEOTIDE SEQUENCE [LARGE SCALE GENOMIC DNA]</scope>
</reference>
<dbReference type="Proteomes" id="UP000467700">
    <property type="component" value="Unassembled WGS sequence"/>
</dbReference>
<accession>A0A8S0VYT3</accession>
<sequence length="143" mass="16911">MRWKRSSLGKHELGRKRRIIEAGRLRSVYLRETGALLSTQTASLKIGRASTSAHIEQVEHVLHMNILAFLGLLLASVNENRPAYDLQRCLERAKKVETWFWVEMKGQRRDWPRGRAVRWVDRAKWREQLLKQQIGLKITLRHY</sequence>
<gene>
    <name evidence="1" type="ORF">AAE3_LOCUS9597</name>
</gene>